<dbReference type="GO" id="GO:0032259">
    <property type="term" value="P:methylation"/>
    <property type="evidence" value="ECO:0007669"/>
    <property type="project" value="UniProtKB-KW"/>
</dbReference>
<keyword evidence="2" id="KW-1185">Reference proteome</keyword>
<dbReference type="Gene3D" id="3.40.50.150">
    <property type="entry name" value="Vaccinia Virus protein VP39"/>
    <property type="match status" value="1"/>
</dbReference>
<comment type="caution">
    <text evidence="1">The sequence shown here is derived from an EMBL/GenBank/DDBJ whole genome shotgun (WGS) entry which is preliminary data.</text>
</comment>
<name>A0A5R9K8D0_9BACT</name>
<evidence type="ECO:0000313" key="1">
    <source>
        <dbReference type="EMBL" id="TLU90324.1"/>
    </source>
</evidence>
<dbReference type="RefSeq" id="WP_138282659.1">
    <property type="nucleotide sequence ID" value="NZ_BMGE01000005.1"/>
</dbReference>
<evidence type="ECO:0000313" key="2">
    <source>
        <dbReference type="Proteomes" id="UP000309788"/>
    </source>
</evidence>
<proteinExistence type="predicted"/>
<reference evidence="1 2" key="1">
    <citation type="submission" date="2019-05" db="EMBL/GenBank/DDBJ databases">
        <authorList>
            <person name="Qu J.-H."/>
        </authorList>
    </citation>
    <scope>NUCLEOTIDE SEQUENCE [LARGE SCALE GENOMIC DNA]</scope>
    <source>
        <strain evidence="1 2">Z12</strain>
    </source>
</reference>
<accession>A0A5R9K8D0</accession>
<dbReference type="InterPro" id="IPR029063">
    <property type="entry name" value="SAM-dependent_MTases_sf"/>
</dbReference>
<gene>
    <name evidence="1" type="ORF">FEM55_17310</name>
</gene>
<dbReference type="AlphaFoldDB" id="A0A5R9K8D0"/>
<dbReference type="SUPFAM" id="SSF53335">
    <property type="entry name" value="S-adenosyl-L-methionine-dependent methyltransferases"/>
    <property type="match status" value="1"/>
</dbReference>
<keyword evidence="1" id="KW-0808">Transferase</keyword>
<keyword evidence="1" id="KW-0489">Methyltransferase</keyword>
<protein>
    <submittedName>
        <fullName evidence="1">Class I SAM-dependent methyltransferase</fullName>
    </submittedName>
</protein>
<dbReference type="EMBL" id="VCEI01000028">
    <property type="protein sequence ID" value="TLU90324.1"/>
    <property type="molecule type" value="Genomic_DNA"/>
</dbReference>
<sequence>MNNLTDRQFWLNYWENKTGLIFKIPNNYPFLSLLQKLMDHNKIESLLEIGGFLGYYSAWIRKKVSIVVTLLNFVIYRQLVHQLEAANNIKKGEIDILETDLFKYSSNKKNDLVMSNELIEHYKNKDIINEHISLLSDQGILFITLPNFRGLNKWFQRSFDQDDYYKHFV</sequence>
<dbReference type="GO" id="GO:0008168">
    <property type="term" value="F:methyltransferase activity"/>
    <property type="evidence" value="ECO:0007669"/>
    <property type="project" value="UniProtKB-KW"/>
</dbReference>
<dbReference type="Proteomes" id="UP000309788">
    <property type="component" value="Unassembled WGS sequence"/>
</dbReference>
<organism evidence="1 2">
    <name type="scientific">Dyadobacter sediminis</name>
    <dbReference type="NCBI Taxonomy" id="1493691"/>
    <lineage>
        <taxon>Bacteria</taxon>
        <taxon>Pseudomonadati</taxon>
        <taxon>Bacteroidota</taxon>
        <taxon>Cytophagia</taxon>
        <taxon>Cytophagales</taxon>
        <taxon>Spirosomataceae</taxon>
        <taxon>Dyadobacter</taxon>
    </lineage>
</organism>
<dbReference type="OrthoDB" id="1523195at2"/>